<gene>
    <name evidence="2" type="ORF">PDIGIT_LOCUS6220</name>
</gene>
<dbReference type="AlphaFoldDB" id="A0A9W4XIS8"/>
<sequence length="161" mass="17280">MVNPTDIFAALAGTYTLLNTSSTLNGTAVPDLAYGEAPIGLITYTAAGYMSATLAATEPDLRPANLTFPFQASDPDSLWALVGKHSLAYAGPFRVSDAIPANETHGQIFHGPLVVANVPAWVGSSQRRNYSVIDEGGERYLRIESRRDAGNEGVLWWRKVA</sequence>
<accession>A0A9W4XIS8</accession>
<dbReference type="Pfam" id="PF13924">
    <property type="entry name" value="Lipocalin_5"/>
    <property type="match status" value="1"/>
</dbReference>
<comment type="caution">
    <text evidence="2">The sequence shown here is derived from an EMBL/GenBank/DDBJ whole genome shotgun (WGS) entry which is preliminary data.</text>
</comment>
<dbReference type="OrthoDB" id="3904217at2759"/>
<keyword evidence="3" id="KW-1185">Reference proteome</keyword>
<evidence type="ECO:0000313" key="3">
    <source>
        <dbReference type="Proteomes" id="UP001152607"/>
    </source>
</evidence>
<feature type="domain" description="Lipocalin-like" evidence="1">
    <location>
        <begin position="13"/>
        <end position="160"/>
    </location>
</feature>
<evidence type="ECO:0000313" key="2">
    <source>
        <dbReference type="EMBL" id="CAI6333183.1"/>
    </source>
</evidence>
<dbReference type="Proteomes" id="UP001152607">
    <property type="component" value="Unassembled WGS sequence"/>
</dbReference>
<dbReference type="InterPro" id="IPR024311">
    <property type="entry name" value="Lipocalin-like"/>
</dbReference>
<dbReference type="EMBL" id="CAOQHR010000004">
    <property type="protein sequence ID" value="CAI6333183.1"/>
    <property type="molecule type" value="Genomic_DNA"/>
</dbReference>
<name>A0A9W4XIS8_9PLEO</name>
<proteinExistence type="predicted"/>
<evidence type="ECO:0000259" key="1">
    <source>
        <dbReference type="Pfam" id="PF13924"/>
    </source>
</evidence>
<protein>
    <recommendedName>
        <fullName evidence="1">Lipocalin-like domain-containing protein</fullName>
    </recommendedName>
</protein>
<organism evidence="2 3">
    <name type="scientific">Periconia digitata</name>
    <dbReference type="NCBI Taxonomy" id="1303443"/>
    <lineage>
        <taxon>Eukaryota</taxon>
        <taxon>Fungi</taxon>
        <taxon>Dikarya</taxon>
        <taxon>Ascomycota</taxon>
        <taxon>Pezizomycotina</taxon>
        <taxon>Dothideomycetes</taxon>
        <taxon>Pleosporomycetidae</taxon>
        <taxon>Pleosporales</taxon>
        <taxon>Massarineae</taxon>
        <taxon>Periconiaceae</taxon>
        <taxon>Periconia</taxon>
    </lineage>
</organism>
<reference evidence="2" key="1">
    <citation type="submission" date="2023-01" db="EMBL/GenBank/DDBJ databases">
        <authorList>
            <person name="Van Ghelder C."/>
            <person name="Rancurel C."/>
        </authorList>
    </citation>
    <scope>NUCLEOTIDE SEQUENCE</scope>
    <source>
        <strain evidence="2">CNCM I-4278</strain>
    </source>
</reference>